<protein>
    <recommendedName>
        <fullName evidence="3">Vitamin K epoxide reductase domain-containing protein</fullName>
    </recommendedName>
</protein>
<evidence type="ECO:0008006" key="3">
    <source>
        <dbReference type="Google" id="ProtNLM"/>
    </source>
</evidence>
<name>Q7V5K5_PROMM</name>
<dbReference type="AlphaFoldDB" id="Q7V5K5"/>
<dbReference type="InterPro" id="IPR036249">
    <property type="entry name" value="Thioredoxin-like_sf"/>
</dbReference>
<dbReference type="Proteomes" id="UP000001423">
    <property type="component" value="Chromosome"/>
</dbReference>
<evidence type="ECO:0000313" key="1">
    <source>
        <dbReference type="EMBL" id="CAE21724.1"/>
    </source>
</evidence>
<dbReference type="SUPFAM" id="SSF52833">
    <property type="entry name" value="Thioredoxin-like"/>
    <property type="match status" value="1"/>
</dbReference>
<sequence length="181" mass="19824">MSQFRSNPAPCSMEGSPNDLRVLKFAKPHSSASMVRPQILKGNHGLKLWLSLLTAMGLSFSLQAAKTRAGGGAATLGEPLKTSTREQLTLVRHLNTIGAVFYGSWSCPACFFQKNLFGQQASTMLNYVECGKPKQLPEQSAACVKAEIQAYPTWLLEDGQRREGVQSIEELAIWTKMPPNP</sequence>
<dbReference type="HOGENOM" id="CLU_137937_0_0_3"/>
<dbReference type="Gene3D" id="3.40.30.10">
    <property type="entry name" value="Glutaredoxin"/>
    <property type="match status" value="1"/>
</dbReference>
<dbReference type="PANTHER" id="PTHR34573">
    <property type="entry name" value="VKC DOMAIN-CONTAINING PROTEIN"/>
    <property type="match status" value="1"/>
</dbReference>
<proteinExistence type="predicted"/>
<evidence type="ECO:0000313" key="2">
    <source>
        <dbReference type="Proteomes" id="UP000001423"/>
    </source>
</evidence>
<reference evidence="1 2" key="1">
    <citation type="journal article" date="2003" name="Nature">
        <title>Genome divergence in two Prochlorococcus ecotypes reflects oceanic niche differentiation.</title>
        <authorList>
            <person name="Rocap G."/>
            <person name="Larimer F.W."/>
            <person name="Lamerdin J.E."/>
            <person name="Malfatti S."/>
            <person name="Chain P."/>
            <person name="Ahlgren N.A."/>
            <person name="Arellano A."/>
            <person name="Coleman M."/>
            <person name="Hauser L."/>
            <person name="Hess W.R."/>
            <person name="Johnson Z.I."/>
            <person name="Land M.L."/>
            <person name="Lindell D."/>
            <person name="Post A.F."/>
            <person name="Regala W."/>
            <person name="Shah M."/>
            <person name="Shaw S.L."/>
            <person name="Steglich C."/>
            <person name="Sullivan M.B."/>
            <person name="Ting C.S."/>
            <person name="Tolonen A."/>
            <person name="Webb E.A."/>
            <person name="Zinser E.R."/>
            <person name="Chisholm S.W."/>
        </authorList>
    </citation>
    <scope>NUCLEOTIDE SEQUENCE [LARGE SCALE GENOMIC DNA]</scope>
    <source>
        <strain evidence="2">MIT 9313</strain>
    </source>
</reference>
<dbReference type="KEGG" id="pmt:PMT_1549"/>
<dbReference type="EMBL" id="BX548175">
    <property type="protein sequence ID" value="CAE21724.1"/>
    <property type="molecule type" value="Genomic_DNA"/>
</dbReference>
<gene>
    <name evidence="1" type="ordered locus">PMT_1549</name>
</gene>
<accession>Q7V5K5</accession>
<dbReference type="eggNOG" id="COG0526">
    <property type="taxonomic scope" value="Bacteria"/>
</dbReference>
<keyword evidence="2" id="KW-1185">Reference proteome</keyword>
<organism evidence="1 2">
    <name type="scientific">Prochlorococcus marinus (strain MIT 9313)</name>
    <dbReference type="NCBI Taxonomy" id="74547"/>
    <lineage>
        <taxon>Bacteria</taxon>
        <taxon>Bacillati</taxon>
        <taxon>Cyanobacteriota</taxon>
        <taxon>Cyanophyceae</taxon>
        <taxon>Synechococcales</taxon>
        <taxon>Prochlorococcaceae</taxon>
        <taxon>Prochlorococcus</taxon>
    </lineage>
</organism>
<dbReference type="PANTHER" id="PTHR34573:SF1">
    <property type="entry name" value="VITAMIN K EPOXIDE REDUCTASE DOMAIN-CONTAINING PROTEIN"/>
    <property type="match status" value="1"/>
</dbReference>